<dbReference type="Gene3D" id="1.10.340.70">
    <property type="match status" value="1"/>
</dbReference>
<evidence type="ECO:0000313" key="4">
    <source>
        <dbReference type="Proteomes" id="UP001152622"/>
    </source>
</evidence>
<comment type="caution">
    <text evidence="3">The sequence shown here is derived from an EMBL/GenBank/DDBJ whole genome shotgun (WGS) entry which is preliminary data.</text>
</comment>
<feature type="domain" description="Integrase zinc-binding" evidence="2">
    <location>
        <begin position="103"/>
        <end position="156"/>
    </location>
</feature>
<dbReference type="InterPro" id="IPR050951">
    <property type="entry name" value="Retrovirus_Pol_polyprotein"/>
</dbReference>
<dbReference type="InterPro" id="IPR041588">
    <property type="entry name" value="Integrase_H2C2"/>
</dbReference>
<dbReference type="AlphaFoldDB" id="A0A9Q1E5Q4"/>
<dbReference type="SUPFAM" id="SSF53098">
    <property type="entry name" value="Ribonuclease H-like"/>
    <property type="match status" value="1"/>
</dbReference>
<gene>
    <name evidence="3" type="ORF">SKAU_G00425310</name>
</gene>
<name>A0A9Q1E5Q4_SYNKA</name>
<evidence type="ECO:0000313" key="3">
    <source>
        <dbReference type="EMBL" id="KAJ8332742.1"/>
    </source>
</evidence>
<proteinExistence type="predicted"/>
<dbReference type="PANTHER" id="PTHR37984">
    <property type="entry name" value="PROTEIN CBG26694"/>
    <property type="match status" value="1"/>
</dbReference>
<dbReference type="FunFam" id="1.10.340.70:FF:000003">
    <property type="entry name" value="Protein CBG25708"/>
    <property type="match status" value="1"/>
</dbReference>
<dbReference type="Gene3D" id="3.30.420.10">
    <property type="entry name" value="Ribonuclease H-like superfamily/Ribonuclease H"/>
    <property type="match status" value="1"/>
</dbReference>
<keyword evidence="4" id="KW-1185">Reference proteome</keyword>
<dbReference type="OrthoDB" id="775972at2759"/>
<protein>
    <recommendedName>
        <fullName evidence="1">Gypsy retrotransposon integrase-like protein 1</fullName>
    </recommendedName>
</protein>
<evidence type="ECO:0000256" key="1">
    <source>
        <dbReference type="ARBA" id="ARBA00039658"/>
    </source>
</evidence>
<organism evidence="3 4">
    <name type="scientific">Synaphobranchus kaupii</name>
    <name type="common">Kaup's arrowtooth eel</name>
    <dbReference type="NCBI Taxonomy" id="118154"/>
    <lineage>
        <taxon>Eukaryota</taxon>
        <taxon>Metazoa</taxon>
        <taxon>Chordata</taxon>
        <taxon>Craniata</taxon>
        <taxon>Vertebrata</taxon>
        <taxon>Euteleostomi</taxon>
        <taxon>Actinopterygii</taxon>
        <taxon>Neopterygii</taxon>
        <taxon>Teleostei</taxon>
        <taxon>Anguilliformes</taxon>
        <taxon>Synaphobranchidae</taxon>
        <taxon>Synaphobranchus</taxon>
    </lineage>
</organism>
<sequence>MVYKAGKDHGNADALSRLPLQHTPITTAPEDRVLMMEEMDTTPVTAEQVKALTNKDPVLARVREHVVRGWPQQTEGDFAPYKVRGAELSVQDGCVLWGARVIIPQPARKIVLEQLHQSHPGVSRVKALARSYIWWPKLDEDIENLVKTCSTCQAHRRTPAAAPLHPWEWPDKPWRRLHMDYAGPFMGKMFLVIIDAHSKWMDVYPVNSATSTTTIDCLRQSFSNQGIPEMVRFFLYNHNPVREIQALGQNPKSVPRDSQRILHKCRGTVMPLQVSAVLQGSQSCQAT</sequence>
<dbReference type="PANTHER" id="PTHR37984:SF13">
    <property type="entry name" value="RIBONUCLEASE H"/>
    <property type="match status" value="1"/>
</dbReference>
<dbReference type="EMBL" id="JAINUF010000025">
    <property type="protein sequence ID" value="KAJ8332742.1"/>
    <property type="molecule type" value="Genomic_DNA"/>
</dbReference>
<dbReference type="InterPro" id="IPR036397">
    <property type="entry name" value="RNaseH_sf"/>
</dbReference>
<dbReference type="Pfam" id="PF17921">
    <property type="entry name" value="Integrase_H2C2"/>
    <property type="match status" value="1"/>
</dbReference>
<accession>A0A9Q1E5Q4</accession>
<evidence type="ECO:0000259" key="2">
    <source>
        <dbReference type="Pfam" id="PF17921"/>
    </source>
</evidence>
<dbReference type="GO" id="GO:0003676">
    <property type="term" value="F:nucleic acid binding"/>
    <property type="evidence" value="ECO:0007669"/>
    <property type="project" value="InterPro"/>
</dbReference>
<reference evidence="3" key="1">
    <citation type="journal article" date="2023" name="Science">
        <title>Genome structures resolve the early diversification of teleost fishes.</title>
        <authorList>
            <person name="Parey E."/>
            <person name="Louis A."/>
            <person name="Montfort J."/>
            <person name="Bouchez O."/>
            <person name="Roques C."/>
            <person name="Iampietro C."/>
            <person name="Lluch J."/>
            <person name="Castinel A."/>
            <person name="Donnadieu C."/>
            <person name="Desvignes T."/>
            <person name="Floi Bucao C."/>
            <person name="Jouanno E."/>
            <person name="Wen M."/>
            <person name="Mejri S."/>
            <person name="Dirks R."/>
            <person name="Jansen H."/>
            <person name="Henkel C."/>
            <person name="Chen W.J."/>
            <person name="Zahm M."/>
            <person name="Cabau C."/>
            <person name="Klopp C."/>
            <person name="Thompson A.W."/>
            <person name="Robinson-Rechavi M."/>
            <person name="Braasch I."/>
            <person name="Lecointre G."/>
            <person name="Bobe J."/>
            <person name="Postlethwait J.H."/>
            <person name="Berthelot C."/>
            <person name="Roest Crollius H."/>
            <person name="Guiguen Y."/>
        </authorList>
    </citation>
    <scope>NUCLEOTIDE SEQUENCE</scope>
    <source>
        <strain evidence="3">WJC10195</strain>
    </source>
</reference>
<dbReference type="InterPro" id="IPR012337">
    <property type="entry name" value="RNaseH-like_sf"/>
</dbReference>
<dbReference type="Proteomes" id="UP001152622">
    <property type="component" value="Unassembled WGS sequence"/>
</dbReference>